<evidence type="ECO:0000313" key="3">
    <source>
        <dbReference type="Proteomes" id="UP000704712"/>
    </source>
</evidence>
<protein>
    <recommendedName>
        <fullName evidence="4">Secreted RxLR effector peptide protein</fullName>
    </recommendedName>
</protein>
<evidence type="ECO:0000256" key="1">
    <source>
        <dbReference type="SAM" id="SignalP"/>
    </source>
</evidence>
<reference evidence="2" key="1">
    <citation type="submission" date="2020-03" db="EMBL/GenBank/DDBJ databases">
        <title>Hybrid Assembly of Korean Phytophthora infestans isolates.</title>
        <authorList>
            <person name="Prokchorchik M."/>
            <person name="Lee Y."/>
            <person name="Seo J."/>
            <person name="Cho J.-H."/>
            <person name="Park Y.-E."/>
            <person name="Jang D.-C."/>
            <person name="Im J.-S."/>
            <person name="Choi J.-G."/>
            <person name="Park H.-J."/>
            <person name="Lee G.-B."/>
            <person name="Lee Y.-G."/>
            <person name="Hong S.-Y."/>
            <person name="Cho K."/>
            <person name="Sohn K.H."/>
        </authorList>
    </citation>
    <scope>NUCLEOTIDE SEQUENCE</scope>
    <source>
        <strain evidence="2">KR_2_A2</strain>
    </source>
</reference>
<accession>A0A8S9VDU8</accession>
<sequence>MILLLFVLIIALPVDTRRKCLHRAGLDWNADAQRLIDEGQFHKCYKMSYSSFMALAKKLEPYLPVYDRQSRNRTGT</sequence>
<comment type="caution">
    <text evidence="2">The sequence shown here is derived from an EMBL/GenBank/DDBJ whole genome shotgun (WGS) entry which is preliminary data.</text>
</comment>
<dbReference type="AlphaFoldDB" id="A0A8S9VDU8"/>
<organism evidence="2 3">
    <name type="scientific">Phytophthora infestans</name>
    <name type="common">Potato late blight agent</name>
    <name type="synonym">Botrytis infestans</name>
    <dbReference type="NCBI Taxonomy" id="4787"/>
    <lineage>
        <taxon>Eukaryota</taxon>
        <taxon>Sar</taxon>
        <taxon>Stramenopiles</taxon>
        <taxon>Oomycota</taxon>
        <taxon>Peronosporomycetes</taxon>
        <taxon>Peronosporales</taxon>
        <taxon>Peronosporaceae</taxon>
        <taxon>Phytophthora</taxon>
    </lineage>
</organism>
<evidence type="ECO:0000313" key="2">
    <source>
        <dbReference type="EMBL" id="KAF4149359.1"/>
    </source>
</evidence>
<proteinExistence type="predicted"/>
<keyword evidence="1" id="KW-0732">Signal</keyword>
<name>A0A8S9VDU8_PHYIN</name>
<feature type="chain" id="PRO_5035720284" description="Secreted RxLR effector peptide protein" evidence="1">
    <location>
        <begin position="17"/>
        <end position="76"/>
    </location>
</feature>
<feature type="signal peptide" evidence="1">
    <location>
        <begin position="1"/>
        <end position="16"/>
    </location>
</feature>
<dbReference type="Proteomes" id="UP000704712">
    <property type="component" value="Unassembled WGS sequence"/>
</dbReference>
<dbReference type="EMBL" id="JAACNO010000182">
    <property type="protein sequence ID" value="KAF4149359.1"/>
    <property type="molecule type" value="Genomic_DNA"/>
</dbReference>
<gene>
    <name evidence="2" type="ORF">GN958_ATG01496</name>
</gene>
<evidence type="ECO:0008006" key="4">
    <source>
        <dbReference type="Google" id="ProtNLM"/>
    </source>
</evidence>